<dbReference type="PROSITE" id="PS51352">
    <property type="entry name" value="THIOREDOXIN_2"/>
    <property type="match status" value="1"/>
</dbReference>
<feature type="transmembrane region" description="Helical" evidence="2">
    <location>
        <begin position="32"/>
        <end position="51"/>
    </location>
</feature>
<dbReference type="Proteomes" id="UP001497527">
    <property type="component" value="Unassembled WGS sequence"/>
</dbReference>
<comment type="caution">
    <text evidence="4">The sequence shown here is derived from an EMBL/GenBank/DDBJ whole genome shotgun (WGS) entry which is preliminary data.</text>
</comment>
<feature type="transmembrane region" description="Helical" evidence="2">
    <location>
        <begin position="63"/>
        <end position="79"/>
    </location>
</feature>
<accession>A0ABM9PDR9</accession>
<gene>
    <name evidence="4" type="ORF">T190423A01A_40325</name>
</gene>
<evidence type="ECO:0000313" key="5">
    <source>
        <dbReference type="Proteomes" id="UP001497527"/>
    </source>
</evidence>
<sequence>MKNFIKSLFISAFPLYALVISIKTLLTNSFTLHNIGLLVSSIAVVLFFTMLFIKPVARTTKTLTFYSALISIGFALNLLDFNRDSLLIPLSIALGWLAYLTWYSTFNSRDMSVLDFGKKLPEFSLENTKNEMVNSRSFTGDFKIFIFFRGNWCPLCMAQIKEVVDQYKELEKRKVDMLLISSQPHKFTKNLAKKHQVPFHFLRDINNQVALQLKIIHKNGLPAGFQALGYESDVVLPTVIITDKNDKIIFADLTDNYRVRPEPATFLRIIDNYKG</sequence>
<dbReference type="InterPro" id="IPR036249">
    <property type="entry name" value="Thioredoxin-like_sf"/>
</dbReference>
<dbReference type="InterPro" id="IPR000866">
    <property type="entry name" value="AhpC/TSA"/>
</dbReference>
<keyword evidence="2" id="KW-0812">Transmembrane</keyword>
<organism evidence="4 5">
    <name type="scientific">Tenacibaculum polynesiense</name>
    <dbReference type="NCBI Taxonomy" id="3137857"/>
    <lineage>
        <taxon>Bacteria</taxon>
        <taxon>Pseudomonadati</taxon>
        <taxon>Bacteroidota</taxon>
        <taxon>Flavobacteriia</taxon>
        <taxon>Flavobacteriales</taxon>
        <taxon>Flavobacteriaceae</taxon>
        <taxon>Tenacibaculum</taxon>
    </lineage>
</organism>
<keyword evidence="2" id="KW-0472">Membrane</keyword>
<name>A0ABM9PDR9_9FLAO</name>
<proteinExistence type="predicted"/>
<evidence type="ECO:0000256" key="1">
    <source>
        <dbReference type="ARBA" id="ARBA00023284"/>
    </source>
</evidence>
<feature type="domain" description="Thioredoxin" evidence="3">
    <location>
        <begin position="114"/>
        <end position="275"/>
    </location>
</feature>
<dbReference type="InterPro" id="IPR013766">
    <property type="entry name" value="Thioredoxin_domain"/>
</dbReference>
<evidence type="ECO:0000259" key="3">
    <source>
        <dbReference type="PROSITE" id="PS51352"/>
    </source>
</evidence>
<dbReference type="PANTHER" id="PTHR43110">
    <property type="entry name" value="THIOL PEROXIDASE"/>
    <property type="match status" value="1"/>
</dbReference>
<dbReference type="Gene3D" id="3.40.30.10">
    <property type="entry name" value="Glutaredoxin"/>
    <property type="match status" value="1"/>
</dbReference>
<keyword evidence="2" id="KW-1133">Transmembrane helix</keyword>
<evidence type="ECO:0000256" key="2">
    <source>
        <dbReference type="SAM" id="Phobius"/>
    </source>
</evidence>
<evidence type="ECO:0000313" key="4">
    <source>
        <dbReference type="EMBL" id="CAL2103732.1"/>
    </source>
</evidence>
<dbReference type="EMBL" id="CAXJIO010000013">
    <property type="protein sequence ID" value="CAL2103732.1"/>
    <property type="molecule type" value="Genomic_DNA"/>
</dbReference>
<dbReference type="SUPFAM" id="SSF52833">
    <property type="entry name" value="Thioredoxin-like"/>
    <property type="match status" value="1"/>
</dbReference>
<keyword evidence="1" id="KW-0676">Redox-active center</keyword>
<dbReference type="Pfam" id="PF00578">
    <property type="entry name" value="AhpC-TSA"/>
    <property type="match status" value="1"/>
</dbReference>
<dbReference type="RefSeq" id="WP_348717930.1">
    <property type="nucleotide sequence ID" value="NZ_CAXJIO010000013.1"/>
</dbReference>
<dbReference type="InterPro" id="IPR050455">
    <property type="entry name" value="Tpx_Peroxidase_subfamily"/>
</dbReference>
<feature type="transmembrane region" description="Helical" evidence="2">
    <location>
        <begin position="85"/>
        <end position="102"/>
    </location>
</feature>
<protein>
    <submittedName>
        <fullName evidence="4">Thioredoxin domain-containing protein</fullName>
    </submittedName>
</protein>
<dbReference type="PANTHER" id="PTHR43110:SF1">
    <property type="entry name" value="THIOL PEROXIDASE"/>
    <property type="match status" value="1"/>
</dbReference>
<reference evidence="4 5" key="1">
    <citation type="submission" date="2024-05" db="EMBL/GenBank/DDBJ databases">
        <authorList>
            <person name="Duchaud E."/>
        </authorList>
    </citation>
    <scope>NUCLEOTIDE SEQUENCE [LARGE SCALE GENOMIC DNA]</scope>
    <source>
        <strain evidence="4">Ena-SAMPLE-TAB-13-05-2024-13:56:06:370-140308</strain>
    </source>
</reference>
<keyword evidence="5" id="KW-1185">Reference proteome</keyword>